<keyword evidence="1 3" id="KW-0328">Glycosyltransferase</keyword>
<dbReference type="RefSeq" id="XP_012936364.1">
    <property type="nucleotide sequence ID" value="XM_013080910.2"/>
</dbReference>
<name>A0ABM0JK28_APLCA</name>
<dbReference type="PANTHER" id="PTHR11927:SF9">
    <property type="entry name" value="L-FUCOSYLTRANSFERASE"/>
    <property type="match status" value="1"/>
</dbReference>
<evidence type="ECO:0000313" key="7">
    <source>
        <dbReference type="RefSeq" id="XP_012936364.1"/>
    </source>
</evidence>
<dbReference type="CDD" id="cd11301">
    <property type="entry name" value="Fut1_Fut2_like"/>
    <property type="match status" value="1"/>
</dbReference>
<dbReference type="EC" id="2.4.1.-" evidence="3"/>
<keyword evidence="2 3" id="KW-0808">Transferase</keyword>
<comment type="pathway">
    <text evidence="3">Protein modification; protein glycosylation.</text>
</comment>
<dbReference type="RefSeq" id="XP_035824908.1">
    <property type="nucleotide sequence ID" value="XM_035969015.1"/>
</dbReference>
<evidence type="ECO:0000313" key="8">
    <source>
        <dbReference type="RefSeq" id="XP_035824907.1"/>
    </source>
</evidence>
<dbReference type="RefSeq" id="XP_035824907.1">
    <property type="nucleotide sequence ID" value="XM_035969014.1"/>
</dbReference>
<dbReference type="RefSeq" id="XP_012936362.1">
    <property type="nucleotide sequence ID" value="XM_013080908.2"/>
</dbReference>
<dbReference type="Proteomes" id="UP000694888">
    <property type="component" value="Unplaced"/>
</dbReference>
<organism evidence="4 5">
    <name type="scientific">Aplysia californica</name>
    <name type="common">California sea hare</name>
    <dbReference type="NCBI Taxonomy" id="6500"/>
    <lineage>
        <taxon>Eukaryota</taxon>
        <taxon>Metazoa</taxon>
        <taxon>Spiralia</taxon>
        <taxon>Lophotrochozoa</taxon>
        <taxon>Mollusca</taxon>
        <taxon>Gastropoda</taxon>
        <taxon>Heterobranchia</taxon>
        <taxon>Euthyneura</taxon>
        <taxon>Tectipleura</taxon>
        <taxon>Aplysiida</taxon>
        <taxon>Aplysioidea</taxon>
        <taxon>Aplysiidae</taxon>
        <taxon>Aplysia</taxon>
    </lineage>
</organism>
<evidence type="ECO:0000313" key="6">
    <source>
        <dbReference type="RefSeq" id="XP_012936362.1"/>
    </source>
</evidence>
<keyword evidence="3" id="KW-0333">Golgi apparatus</keyword>
<evidence type="ECO:0000256" key="1">
    <source>
        <dbReference type="ARBA" id="ARBA00022676"/>
    </source>
</evidence>
<dbReference type="RefSeq" id="XP_005095550.1">
    <property type="nucleotide sequence ID" value="XM_005095493.3"/>
</dbReference>
<evidence type="ECO:0000313" key="5">
    <source>
        <dbReference type="RefSeq" id="XP_005095550.1"/>
    </source>
</evidence>
<dbReference type="Pfam" id="PF01531">
    <property type="entry name" value="Glyco_transf_11"/>
    <property type="match status" value="1"/>
</dbReference>
<keyword evidence="3" id="KW-0735">Signal-anchor</keyword>
<keyword evidence="3" id="KW-0325">Glycoprotein</keyword>
<gene>
    <name evidence="5 6 7 8 9" type="primary">LOC101848653</name>
</gene>
<reference evidence="5 6" key="1">
    <citation type="submission" date="2025-05" db="UniProtKB">
        <authorList>
            <consortium name="RefSeq"/>
        </authorList>
    </citation>
    <scope>IDENTIFICATION</scope>
</reference>
<dbReference type="PANTHER" id="PTHR11927">
    <property type="entry name" value="GALACTOSIDE 2-L-FUCOSYLTRANSFERASE"/>
    <property type="match status" value="1"/>
</dbReference>
<dbReference type="GeneID" id="101848653"/>
<protein>
    <recommendedName>
        <fullName evidence="3">L-Fucosyltransferase</fullName>
        <ecNumber evidence="3">2.4.1.-</ecNumber>
    </recommendedName>
</protein>
<evidence type="ECO:0000256" key="3">
    <source>
        <dbReference type="RuleBase" id="RU363129"/>
    </source>
</evidence>
<evidence type="ECO:0000313" key="4">
    <source>
        <dbReference type="Proteomes" id="UP000694888"/>
    </source>
</evidence>
<evidence type="ECO:0000313" key="9">
    <source>
        <dbReference type="RefSeq" id="XP_035824908.1"/>
    </source>
</evidence>
<accession>A0ABM0JK28</accession>
<keyword evidence="3" id="KW-0812">Transmembrane</keyword>
<keyword evidence="4" id="KW-1185">Reference proteome</keyword>
<sequence>MKKRLVQATGLAMLASVVTFCLLNGYLNDHKNVPATSPRHIGRVHQSSETTLSRLTFQHQAFNQSNTEVDSDIITEQSTTKHSTRHLLLTFEPYGRLGNAMFQYAGLLGIAKMNNRTPFVLPGSVLTRNFNLSNVKSVAHLERWLHLGEPRYAAYNPAFKNLPEENLVLQAYLQSYKYFYNISSEIKREFHFLDRTDKAARKLVTSSMPSGGDWITVGVHVRRGDKLTRKELTLGEVIPTRSYFRKAMDWMRDKHGHVVFLVATDDTVWTKANVLGSDVVLLPLASADVHMAALSKCNHVIMSVGTFGWWAGYFSDGDVIYFNTTMKTGSPKSRGFAPQDFFLPYWIGMGD</sequence>
<evidence type="ECO:0000256" key="2">
    <source>
        <dbReference type="ARBA" id="ARBA00022679"/>
    </source>
</evidence>
<dbReference type="InterPro" id="IPR002516">
    <property type="entry name" value="Glyco_trans_11"/>
</dbReference>
<comment type="subcellular location">
    <subcellularLocation>
        <location evidence="3">Golgi apparatus</location>
        <location evidence="3">Golgi stack membrane</location>
        <topology evidence="3">Single-pass type II membrane protein</topology>
    </subcellularLocation>
</comment>
<proteinExistence type="inferred from homology"/>
<comment type="similarity">
    <text evidence="3">Belongs to the glycosyltransferase 11 family.</text>
</comment>